<evidence type="ECO:0000313" key="6">
    <source>
        <dbReference type="Proteomes" id="UP000240987"/>
    </source>
</evidence>
<dbReference type="InterPro" id="IPR051487">
    <property type="entry name" value="Ser/Thr_Proteases_Immune/Dev"/>
</dbReference>
<dbReference type="PANTHER" id="PTHR24256">
    <property type="entry name" value="TRYPTASE-RELATED"/>
    <property type="match status" value="1"/>
</dbReference>
<dbReference type="PROSITE" id="PS00135">
    <property type="entry name" value="TRYPSIN_SER"/>
    <property type="match status" value="1"/>
</dbReference>
<reference evidence="5 6" key="1">
    <citation type="submission" date="2018-01" db="EMBL/GenBank/DDBJ databases">
        <title>Whole genome sequencing of Histamine producing bacteria.</title>
        <authorList>
            <person name="Butler K."/>
        </authorList>
    </citation>
    <scope>NUCLEOTIDE SEQUENCE [LARGE SCALE GENOMIC DNA]</scope>
    <source>
        <strain evidence="5 6">JCM 12947</strain>
    </source>
</reference>
<dbReference type="RefSeq" id="WP_107243442.1">
    <property type="nucleotide sequence ID" value="NZ_PYMJ01000014.1"/>
</dbReference>
<comment type="caution">
    <text evidence="5">The sequence shown here is derived from an EMBL/GenBank/DDBJ whole genome shotgun (WGS) entry which is preliminary data.</text>
</comment>
<dbReference type="Gene3D" id="2.40.10.10">
    <property type="entry name" value="Trypsin-like serine proteases"/>
    <property type="match status" value="2"/>
</dbReference>
<dbReference type="Proteomes" id="UP000240987">
    <property type="component" value="Unassembled WGS sequence"/>
</dbReference>
<dbReference type="OrthoDB" id="9813836at2"/>
<feature type="domain" description="Peptidase S1" evidence="4">
    <location>
        <begin position="32"/>
        <end position="299"/>
    </location>
</feature>
<sequence length="362" mass="38290">MTKAFVSCLLFWFALVVFQAKADDKVAATAKIIGGIESSQNEVPWQAYLNMTYSTDNGSETFVCGGVVIASQVVLTAAHCMKNGTTTARAENVKVWAGITSVFSARTSNAVLVTKVILHPSYNAGRFANDIALLVLGAPLPVASIPILPATRAEQQLADNEFVNGWVANGQRPANLLVSGWGATQTDPENSSGSTTLRQTLLSGVPDSTCDNVWGSNINASDLSIFLCAGSPSPLLARDSCFGDSGGPLVWQNAQKASDNDFGLRLVGLVSFGEGCAGQLPGVYTEVAQYHDWITGLLSSELNIETMITPQFTVNPFNSDYTGAGADIATPSTTGVTSDDSGGSFGFFSMLLMAVFIRWRRS</sequence>
<dbReference type="PROSITE" id="PS50240">
    <property type="entry name" value="TRYPSIN_DOM"/>
    <property type="match status" value="1"/>
</dbReference>
<evidence type="ECO:0000313" key="5">
    <source>
        <dbReference type="EMBL" id="PSU47555.1"/>
    </source>
</evidence>
<proteinExistence type="predicted"/>
<feature type="signal peptide" evidence="3">
    <location>
        <begin position="1"/>
        <end position="22"/>
    </location>
</feature>
<name>A0A2T3JF63_9GAMM</name>
<evidence type="ECO:0000256" key="1">
    <source>
        <dbReference type="ARBA" id="ARBA00023157"/>
    </source>
</evidence>
<dbReference type="PRINTS" id="PR00722">
    <property type="entry name" value="CHYMOTRYPSIN"/>
</dbReference>
<dbReference type="SUPFAM" id="SSF50494">
    <property type="entry name" value="Trypsin-like serine proteases"/>
    <property type="match status" value="1"/>
</dbReference>
<dbReference type="Pfam" id="PF00089">
    <property type="entry name" value="Trypsin"/>
    <property type="match status" value="1"/>
</dbReference>
<dbReference type="InterPro" id="IPR020008">
    <property type="entry name" value="GlyGly_CTERM"/>
</dbReference>
<keyword evidence="2" id="KW-0645">Protease</keyword>
<dbReference type="InterPro" id="IPR033116">
    <property type="entry name" value="TRYPSIN_SER"/>
</dbReference>
<dbReference type="CDD" id="cd00190">
    <property type="entry name" value="Tryp_SPc"/>
    <property type="match status" value="1"/>
</dbReference>
<dbReference type="FunFam" id="2.40.10.10:FF:000068">
    <property type="entry name" value="transmembrane protease serine 2"/>
    <property type="match status" value="1"/>
</dbReference>
<dbReference type="EMBL" id="PYMJ01000014">
    <property type="protein sequence ID" value="PSU47555.1"/>
    <property type="molecule type" value="Genomic_DNA"/>
</dbReference>
<dbReference type="GO" id="GO:0006508">
    <property type="term" value="P:proteolysis"/>
    <property type="evidence" value="ECO:0007669"/>
    <property type="project" value="UniProtKB-KW"/>
</dbReference>
<dbReference type="SMART" id="SM00020">
    <property type="entry name" value="Tryp_SPc"/>
    <property type="match status" value="1"/>
</dbReference>
<keyword evidence="3" id="KW-0732">Signal</keyword>
<dbReference type="InterPro" id="IPR001254">
    <property type="entry name" value="Trypsin_dom"/>
</dbReference>
<protein>
    <submittedName>
        <fullName evidence="5">Trypsin</fullName>
    </submittedName>
</protein>
<dbReference type="GO" id="GO:0004252">
    <property type="term" value="F:serine-type endopeptidase activity"/>
    <property type="evidence" value="ECO:0007669"/>
    <property type="project" value="InterPro"/>
</dbReference>
<organism evidence="5 6">
    <name type="scientific">Photobacterium frigidiphilum</name>
    <dbReference type="NCBI Taxonomy" id="264736"/>
    <lineage>
        <taxon>Bacteria</taxon>
        <taxon>Pseudomonadati</taxon>
        <taxon>Pseudomonadota</taxon>
        <taxon>Gammaproteobacteria</taxon>
        <taxon>Vibrionales</taxon>
        <taxon>Vibrionaceae</taxon>
        <taxon>Photobacterium</taxon>
    </lineage>
</organism>
<dbReference type="PROSITE" id="PS00134">
    <property type="entry name" value="TRYPSIN_HIS"/>
    <property type="match status" value="1"/>
</dbReference>
<dbReference type="InterPro" id="IPR018114">
    <property type="entry name" value="TRYPSIN_HIS"/>
</dbReference>
<keyword evidence="2" id="KW-0378">Hydrolase</keyword>
<dbReference type="InterPro" id="IPR043504">
    <property type="entry name" value="Peptidase_S1_PA_chymotrypsin"/>
</dbReference>
<evidence type="ECO:0000259" key="4">
    <source>
        <dbReference type="PROSITE" id="PS50240"/>
    </source>
</evidence>
<keyword evidence="6" id="KW-1185">Reference proteome</keyword>
<keyword evidence="1" id="KW-1015">Disulfide bond</keyword>
<evidence type="ECO:0000256" key="2">
    <source>
        <dbReference type="RuleBase" id="RU363034"/>
    </source>
</evidence>
<accession>A0A2T3JF63</accession>
<dbReference type="InterPro" id="IPR009003">
    <property type="entry name" value="Peptidase_S1_PA"/>
</dbReference>
<keyword evidence="2" id="KW-0720">Serine protease</keyword>
<dbReference type="InterPro" id="IPR001314">
    <property type="entry name" value="Peptidase_S1A"/>
</dbReference>
<evidence type="ECO:0000256" key="3">
    <source>
        <dbReference type="SAM" id="SignalP"/>
    </source>
</evidence>
<feature type="chain" id="PRO_5015492123" evidence="3">
    <location>
        <begin position="23"/>
        <end position="362"/>
    </location>
</feature>
<gene>
    <name evidence="5" type="ORF">C9J12_14920</name>
</gene>
<dbReference type="NCBIfam" id="TIGR03501">
    <property type="entry name" value="GlyGly_CTERM"/>
    <property type="match status" value="1"/>
</dbReference>
<dbReference type="AlphaFoldDB" id="A0A2T3JF63"/>